<sequence length="634" mass="71358">MDCTKTRFIEGLMLDGRYKSISPLNHGSFGMVFLAKDTTTGELVAIKCLSKASATKDCPAVDTDENSVELTCHDRLGNHPNIVNLIHSFETEAHIYLVLEYCSMGDLYEAIRLDRGPLQTENVRDFMLQLVSAVDFMHSKGLYHRDIKPENIFLAQDGSMKLGDLGLATTDAWSHEACVGSDRYMAPEQYDPADHGYSPAKADTWAIGICLLNVLFSRNPFVTPTESDKLFTDFARDNQALFDIFPNMSQDTFDVLVHAMAIDPAKRSLSAVRCALEKVVSFTTDEEVLDDFCTEAREVAPASANREPLRTPSISSPQVNEDGSFPWSRALHMSPQRRQLSAIPDTENYTEDLFPASEKDRNSWYSMAQNSSLTSGLDSNLDASLKSMALQPPAHRNFPRSNPVPVPSSLPARMTSLSSVFSKKKESASKSWTDIWDEDEEEEFVEHKNTWEKRREYNSRTWSQESKDNDATVHRSGLSEIKDSATNARTRSPHQEEKLATTDSVSEHDVFVFEDTSPRYSPPSKRPVVENTTPARRSIMDKWVVLGNRRREYGQYNQSTESFPVSGRKRPTTGSNWRTGFGLKVFSGNGAWNGGRDRSNRKENAAAKVLDWRRDTRGFSRESLGEDVEWVGNF</sequence>
<evidence type="ECO:0000259" key="4">
    <source>
        <dbReference type="PROSITE" id="PS50011"/>
    </source>
</evidence>
<dbReference type="SUPFAM" id="SSF56112">
    <property type="entry name" value="Protein kinase-like (PK-like)"/>
    <property type="match status" value="1"/>
</dbReference>
<feature type="region of interest" description="Disordered" evidence="3">
    <location>
        <begin position="455"/>
        <end position="504"/>
    </location>
</feature>
<feature type="compositionally biased region" description="Basic and acidic residues" evidence="3">
    <location>
        <begin position="493"/>
        <end position="504"/>
    </location>
</feature>
<name>A0AAD9Z2Y6_9LECA</name>
<dbReference type="AlphaFoldDB" id="A0AAD9Z2Y6"/>
<dbReference type="FunFam" id="1.10.510.10:FF:000693">
    <property type="entry name" value="Serine/threonine protein kinase, putative"/>
    <property type="match status" value="1"/>
</dbReference>
<evidence type="ECO:0000256" key="3">
    <source>
        <dbReference type="SAM" id="MobiDB-lite"/>
    </source>
</evidence>
<comment type="caution">
    <text evidence="5">The sequence shown here is derived from an EMBL/GenBank/DDBJ whole genome shotgun (WGS) entry which is preliminary data.</text>
</comment>
<feature type="region of interest" description="Disordered" evidence="3">
    <location>
        <begin position="300"/>
        <end position="321"/>
    </location>
</feature>
<keyword evidence="6" id="KW-1185">Reference proteome</keyword>
<dbReference type="InterPro" id="IPR011009">
    <property type="entry name" value="Kinase-like_dom_sf"/>
</dbReference>
<feature type="domain" description="Protein kinase" evidence="4">
    <location>
        <begin position="18"/>
        <end position="280"/>
    </location>
</feature>
<dbReference type="GO" id="GO:0004672">
    <property type="term" value="F:protein kinase activity"/>
    <property type="evidence" value="ECO:0007669"/>
    <property type="project" value="InterPro"/>
</dbReference>
<dbReference type="GO" id="GO:0005634">
    <property type="term" value="C:nucleus"/>
    <property type="evidence" value="ECO:0007669"/>
    <property type="project" value="TreeGrafter"/>
</dbReference>
<gene>
    <name evidence="5" type="ORF">OEA41_008720</name>
</gene>
<dbReference type="PANTHER" id="PTHR24345">
    <property type="entry name" value="SERINE/THREONINE-PROTEIN KINASE PLK"/>
    <property type="match status" value="1"/>
</dbReference>
<dbReference type="EMBL" id="JASNWA010000009">
    <property type="protein sequence ID" value="KAK3169337.1"/>
    <property type="molecule type" value="Genomic_DNA"/>
</dbReference>
<keyword evidence="2" id="KW-0067">ATP-binding</keyword>
<keyword evidence="1" id="KW-0547">Nucleotide-binding</keyword>
<dbReference type="PROSITE" id="PS00108">
    <property type="entry name" value="PROTEIN_KINASE_ST"/>
    <property type="match status" value="1"/>
</dbReference>
<accession>A0AAD9Z2Y6</accession>
<protein>
    <recommendedName>
        <fullName evidence="4">Protein kinase domain-containing protein</fullName>
    </recommendedName>
</protein>
<evidence type="ECO:0000313" key="6">
    <source>
        <dbReference type="Proteomes" id="UP001276659"/>
    </source>
</evidence>
<evidence type="ECO:0000313" key="5">
    <source>
        <dbReference type="EMBL" id="KAK3169337.1"/>
    </source>
</evidence>
<feature type="compositionally biased region" description="Polar residues" evidence="3">
    <location>
        <begin position="312"/>
        <end position="321"/>
    </location>
</feature>
<dbReference type="PROSITE" id="PS50011">
    <property type="entry name" value="PROTEIN_KINASE_DOM"/>
    <property type="match status" value="1"/>
</dbReference>
<dbReference type="InterPro" id="IPR008271">
    <property type="entry name" value="Ser/Thr_kinase_AS"/>
</dbReference>
<reference evidence="5" key="1">
    <citation type="submission" date="2022-11" db="EMBL/GenBank/DDBJ databases">
        <title>Chromosomal genome sequence assembly and mating type (MAT) locus characterization of the leprose asexual lichenized fungus Lepraria neglecta (Nyl.) Erichsen.</title>
        <authorList>
            <person name="Allen J.L."/>
            <person name="Pfeffer B."/>
        </authorList>
    </citation>
    <scope>NUCLEOTIDE SEQUENCE</scope>
    <source>
        <strain evidence="5">Allen 5258</strain>
    </source>
</reference>
<evidence type="ECO:0000256" key="2">
    <source>
        <dbReference type="ARBA" id="ARBA00022840"/>
    </source>
</evidence>
<dbReference type="GO" id="GO:0005524">
    <property type="term" value="F:ATP binding"/>
    <property type="evidence" value="ECO:0007669"/>
    <property type="project" value="UniProtKB-KW"/>
</dbReference>
<evidence type="ECO:0000256" key="1">
    <source>
        <dbReference type="ARBA" id="ARBA00022741"/>
    </source>
</evidence>
<proteinExistence type="predicted"/>
<organism evidence="5 6">
    <name type="scientific">Lepraria neglecta</name>
    <dbReference type="NCBI Taxonomy" id="209136"/>
    <lineage>
        <taxon>Eukaryota</taxon>
        <taxon>Fungi</taxon>
        <taxon>Dikarya</taxon>
        <taxon>Ascomycota</taxon>
        <taxon>Pezizomycotina</taxon>
        <taxon>Lecanoromycetes</taxon>
        <taxon>OSLEUM clade</taxon>
        <taxon>Lecanoromycetidae</taxon>
        <taxon>Lecanorales</taxon>
        <taxon>Lecanorineae</taxon>
        <taxon>Stereocaulaceae</taxon>
        <taxon>Lepraria</taxon>
    </lineage>
</organism>
<dbReference type="SMART" id="SM00220">
    <property type="entry name" value="S_TKc"/>
    <property type="match status" value="1"/>
</dbReference>
<dbReference type="Gene3D" id="1.10.510.10">
    <property type="entry name" value="Transferase(Phosphotransferase) domain 1"/>
    <property type="match status" value="1"/>
</dbReference>
<dbReference type="InterPro" id="IPR000719">
    <property type="entry name" value="Prot_kinase_dom"/>
</dbReference>
<dbReference type="FunFam" id="3.30.200.20:FF:000042">
    <property type="entry name" value="Aurora kinase A"/>
    <property type="match status" value="1"/>
</dbReference>
<dbReference type="Pfam" id="PF00069">
    <property type="entry name" value="Pkinase"/>
    <property type="match status" value="1"/>
</dbReference>
<dbReference type="Proteomes" id="UP001276659">
    <property type="component" value="Unassembled WGS sequence"/>
</dbReference>